<accession>A0A4Z2J2F3</accession>
<evidence type="ECO:0000256" key="1">
    <source>
        <dbReference type="SAM" id="Phobius"/>
    </source>
</evidence>
<dbReference type="EMBL" id="SRLO01000030">
    <property type="protein sequence ID" value="TNN84024.1"/>
    <property type="molecule type" value="Genomic_DNA"/>
</dbReference>
<feature type="transmembrane region" description="Helical" evidence="1">
    <location>
        <begin position="48"/>
        <end position="67"/>
    </location>
</feature>
<evidence type="ECO:0000313" key="2">
    <source>
        <dbReference type="EMBL" id="TNN84024.1"/>
    </source>
</evidence>
<protein>
    <submittedName>
        <fullName evidence="2">Uncharacterized protein</fullName>
    </submittedName>
</protein>
<keyword evidence="3" id="KW-1185">Reference proteome</keyword>
<comment type="caution">
    <text evidence="2">The sequence shown here is derived from an EMBL/GenBank/DDBJ whole genome shotgun (WGS) entry which is preliminary data.</text>
</comment>
<keyword evidence="1" id="KW-0812">Transmembrane</keyword>
<name>A0A4Z2J2F3_9TELE</name>
<dbReference type="Proteomes" id="UP000314294">
    <property type="component" value="Unassembled WGS sequence"/>
</dbReference>
<sequence length="110" mass="12709">MEPKCLVCFGDAWTAGSPLSSPAGDDEDEVFWSCIFAGGFHKDNDSFFQGWCCFLCSCFPLTFLFGVTDNRFIFFRCTWFFSRSRIPFWDCRVERKLVPLGLTPLVFLEK</sequence>
<organism evidence="2 3">
    <name type="scientific">Liparis tanakae</name>
    <name type="common">Tanaka's snailfish</name>
    <dbReference type="NCBI Taxonomy" id="230148"/>
    <lineage>
        <taxon>Eukaryota</taxon>
        <taxon>Metazoa</taxon>
        <taxon>Chordata</taxon>
        <taxon>Craniata</taxon>
        <taxon>Vertebrata</taxon>
        <taxon>Euteleostomi</taxon>
        <taxon>Actinopterygii</taxon>
        <taxon>Neopterygii</taxon>
        <taxon>Teleostei</taxon>
        <taxon>Neoteleostei</taxon>
        <taxon>Acanthomorphata</taxon>
        <taxon>Eupercaria</taxon>
        <taxon>Perciformes</taxon>
        <taxon>Cottioidei</taxon>
        <taxon>Cottales</taxon>
        <taxon>Liparidae</taxon>
        <taxon>Liparis</taxon>
    </lineage>
</organism>
<gene>
    <name evidence="2" type="ORF">EYF80_005895</name>
</gene>
<keyword evidence="1" id="KW-0472">Membrane</keyword>
<proteinExistence type="predicted"/>
<keyword evidence="1" id="KW-1133">Transmembrane helix</keyword>
<evidence type="ECO:0000313" key="3">
    <source>
        <dbReference type="Proteomes" id="UP000314294"/>
    </source>
</evidence>
<dbReference type="AlphaFoldDB" id="A0A4Z2J2F3"/>
<reference evidence="2 3" key="1">
    <citation type="submission" date="2019-03" db="EMBL/GenBank/DDBJ databases">
        <title>First draft genome of Liparis tanakae, snailfish: a comprehensive survey of snailfish specific genes.</title>
        <authorList>
            <person name="Kim W."/>
            <person name="Song I."/>
            <person name="Jeong J.-H."/>
            <person name="Kim D."/>
            <person name="Kim S."/>
            <person name="Ryu S."/>
            <person name="Song J.Y."/>
            <person name="Lee S.K."/>
        </authorList>
    </citation>
    <scope>NUCLEOTIDE SEQUENCE [LARGE SCALE GENOMIC DNA]</scope>
    <source>
        <tissue evidence="2">Muscle</tissue>
    </source>
</reference>